<proteinExistence type="predicted"/>
<dbReference type="EMBL" id="JBFAEG010000025">
    <property type="protein sequence ID" value="MEU5711172.1"/>
    <property type="molecule type" value="Genomic_DNA"/>
</dbReference>
<evidence type="ECO:0000313" key="2">
    <source>
        <dbReference type="Proteomes" id="UP001551011"/>
    </source>
</evidence>
<accession>A0ABV3AIN4</accession>
<comment type="caution">
    <text evidence="1">The sequence shown here is derived from an EMBL/GenBank/DDBJ whole genome shotgun (WGS) entry which is preliminary data.</text>
</comment>
<protein>
    <submittedName>
        <fullName evidence="1">SRPBCC family protein</fullName>
    </submittedName>
</protein>
<sequence length="160" mass="17851">MRVPAESHPDIHWPSGFSPAEAHGFHHVQAVVPGPPERVFRLLTDVAGWTGWIPGCEAVSTPTFTRTFEVLWSGHRFEVYVGEHVPPRRLGWMSVGTGVRLYQTYLLTEAGDGTEIVAESAVRASLPKTFDTLSPAWVERLDDLWHAQLTRLTDERPPSA</sequence>
<dbReference type="SUPFAM" id="SSF55961">
    <property type="entry name" value="Bet v1-like"/>
    <property type="match status" value="1"/>
</dbReference>
<gene>
    <name evidence="1" type="ORF">AB0H04_30610</name>
</gene>
<dbReference type="Pfam" id="PF10604">
    <property type="entry name" value="Polyketide_cyc2"/>
    <property type="match status" value="1"/>
</dbReference>
<dbReference type="Gene3D" id="3.30.530.20">
    <property type="match status" value="1"/>
</dbReference>
<name>A0ABV3AIN4_9ACTN</name>
<organism evidence="1 2">
    <name type="scientific">Streptomyces flaveolus</name>
    <dbReference type="NCBI Taxonomy" id="67297"/>
    <lineage>
        <taxon>Bacteria</taxon>
        <taxon>Bacillati</taxon>
        <taxon>Actinomycetota</taxon>
        <taxon>Actinomycetes</taxon>
        <taxon>Kitasatosporales</taxon>
        <taxon>Streptomycetaceae</taxon>
        <taxon>Streptomyces</taxon>
    </lineage>
</organism>
<reference evidence="1 2" key="1">
    <citation type="submission" date="2024-06" db="EMBL/GenBank/DDBJ databases">
        <title>The Natural Products Discovery Center: Release of the First 8490 Sequenced Strains for Exploring Actinobacteria Biosynthetic Diversity.</title>
        <authorList>
            <person name="Kalkreuter E."/>
            <person name="Kautsar S.A."/>
            <person name="Yang D."/>
            <person name="Bader C.D."/>
            <person name="Teijaro C.N."/>
            <person name="Fluegel L."/>
            <person name="Davis C.M."/>
            <person name="Simpson J.R."/>
            <person name="Lauterbach L."/>
            <person name="Steele A.D."/>
            <person name="Gui C."/>
            <person name="Meng S."/>
            <person name="Li G."/>
            <person name="Viehrig K."/>
            <person name="Ye F."/>
            <person name="Su P."/>
            <person name="Kiefer A.F."/>
            <person name="Nichols A."/>
            <person name="Cepeda A.J."/>
            <person name="Yan W."/>
            <person name="Fan B."/>
            <person name="Jiang Y."/>
            <person name="Adhikari A."/>
            <person name="Zheng C.-J."/>
            <person name="Schuster L."/>
            <person name="Cowan T.M."/>
            <person name="Smanski M.J."/>
            <person name="Chevrette M.G."/>
            <person name="De Carvalho L.P.S."/>
            <person name="Shen B."/>
        </authorList>
    </citation>
    <scope>NUCLEOTIDE SEQUENCE [LARGE SCALE GENOMIC DNA]</scope>
    <source>
        <strain evidence="1 2">NPDC020594</strain>
    </source>
</reference>
<dbReference type="InterPro" id="IPR023393">
    <property type="entry name" value="START-like_dom_sf"/>
</dbReference>
<keyword evidence="2" id="KW-1185">Reference proteome</keyword>
<dbReference type="RefSeq" id="WP_030646331.1">
    <property type="nucleotide sequence ID" value="NZ_JBEXDP010000041.1"/>
</dbReference>
<dbReference type="Proteomes" id="UP001551011">
    <property type="component" value="Unassembled WGS sequence"/>
</dbReference>
<evidence type="ECO:0000313" key="1">
    <source>
        <dbReference type="EMBL" id="MEU5711172.1"/>
    </source>
</evidence>
<dbReference type="InterPro" id="IPR019587">
    <property type="entry name" value="Polyketide_cyclase/dehydratase"/>
</dbReference>